<organism evidence="5 6">
    <name type="scientific">Knoellia flava</name>
    <dbReference type="NCBI Taxonomy" id="913969"/>
    <lineage>
        <taxon>Bacteria</taxon>
        <taxon>Bacillati</taxon>
        <taxon>Actinomycetota</taxon>
        <taxon>Actinomycetes</taxon>
        <taxon>Micrococcales</taxon>
        <taxon>Intrasporangiaceae</taxon>
        <taxon>Knoellia</taxon>
    </lineage>
</organism>
<gene>
    <name evidence="5" type="ORF">GCM10011314_14870</name>
</gene>
<evidence type="ECO:0000256" key="3">
    <source>
        <dbReference type="SAM" id="MobiDB-lite"/>
    </source>
</evidence>
<feature type="domain" description="SHSP" evidence="4">
    <location>
        <begin position="24"/>
        <end position="135"/>
    </location>
</feature>
<dbReference type="Proteomes" id="UP000628079">
    <property type="component" value="Unassembled WGS sequence"/>
</dbReference>
<dbReference type="InterPro" id="IPR002068">
    <property type="entry name" value="A-crystallin/Hsp20_dom"/>
</dbReference>
<name>A0A8H9FSP6_9MICO</name>
<dbReference type="RefSeq" id="WP_084099999.1">
    <property type="nucleotide sequence ID" value="NZ_BMEA01000001.1"/>
</dbReference>
<comment type="similarity">
    <text evidence="1 2">Belongs to the small heat shock protein (HSP20) family.</text>
</comment>
<dbReference type="AlphaFoldDB" id="A0A8H9FSP6"/>
<evidence type="ECO:0000313" key="5">
    <source>
        <dbReference type="EMBL" id="GGB76333.1"/>
    </source>
</evidence>
<reference evidence="5" key="2">
    <citation type="submission" date="2020-09" db="EMBL/GenBank/DDBJ databases">
        <authorList>
            <person name="Sun Q."/>
            <person name="Zhou Y."/>
        </authorList>
    </citation>
    <scope>NUCLEOTIDE SEQUENCE</scope>
    <source>
        <strain evidence="5">CGMCC 1.10749</strain>
    </source>
</reference>
<feature type="region of interest" description="Disordered" evidence="3">
    <location>
        <begin position="127"/>
        <end position="168"/>
    </location>
</feature>
<dbReference type="SUPFAM" id="SSF49764">
    <property type="entry name" value="HSP20-like chaperones"/>
    <property type="match status" value="1"/>
</dbReference>
<proteinExistence type="inferred from homology"/>
<sequence length="168" mass="17794">MSTTAHDPFRTLDRLFGETLRGSAGSAGAVMPMDLYRSGETFVAHIDLPGVDPESIDIDVEDRTLTVRAQRTAPEADDAQWLSRERPSGTFARQLSLGRGLALDKIEADYRDGVLSLTIPVAEEAKPRRISVSHGGSGGGSQRRIESGDGGGGQSQESSEESAHAASA</sequence>
<dbReference type="CDD" id="cd06464">
    <property type="entry name" value="ACD_sHsps-like"/>
    <property type="match status" value="1"/>
</dbReference>
<evidence type="ECO:0000256" key="1">
    <source>
        <dbReference type="PROSITE-ProRule" id="PRU00285"/>
    </source>
</evidence>
<evidence type="ECO:0000313" key="6">
    <source>
        <dbReference type="Proteomes" id="UP000628079"/>
    </source>
</evidence>
<comment type="caution">
    <text evidence="5">The sequence shown here is derived from an EMBL/GenBank/DDBJ whole genome shotgun (WGS) entry which is preliminary data.</text>
</comment>
<reference evidence="5" key="1">
    <citation type="journal article" date="2014" name="Int. J. Syst. Evol. Microbiol.">
        <title>Complete genome sequence of Corynebacterium casei LMG S-19264T (=DSM 44701T), isolated from a smear-ripened cheese.</title>
        <authorList>
            <consortium name="US DOE Joint Genome Institute (JGI-PGF)"/>
            <person name="Walter F."/>
            <person name="Albersmeier A."/>
            <person name="Kalinowski J."/>
            <person name="Ruckert C."/>
        </authorList>
    </citation>
    <scope>NUCLEOTIDE SEQUENCE</scope>
    <source>
        <strain evidence="5">CGMCC 1.10749</strain>
    </source>
</reference>
<evidence type="ECO:0000259" key="4">
    <source>
        <dbReference type="PROSITE" id="PS01031"/>
    </source>
</evidence>
<dbReference type="EMBL" id="BMEA01000001">
    <property type="protein sequence ID" value="GGB76333.1"/>
    <property type="molecule type" value="Genomic_DNA"/>
</dbReference>
<dbReference type="InterPro" id="IPR008978">
    <property type="entry name" value="HSP20-like_chaperone"/>
</dbReference>
<dbReference type="Gene3D" id="2.60.40.790">
    <property type="match status" value="1"/>
</dbReference>
<dbReference type="PANTHER" id="PTHR11527">
    <property type="entry name" value="HEAT-SHOCK PROTEIN 20 FAMILY MEMBER"/>
    <property type="match status" value="1"/>
</dbReference>
<protein>
    <recommendedName>
        <fullName evidence="4">SHSP domain-containing protein</fullName>
    </recommendedName>
</protein>
<dbReference type="PROSITE" id="PS01031">
    <property type="entry name" value="SHSP"/>
    <property type="match status" value="1"/>
</dbReference>
<accession>A0A8H9FSP6</accession>
<dbReference type="InterPro" id="IPR031107">
    <property type="entry name" value="Small_HSP"/>
</dbReference>
<evidence type="ECO:0000256" key="2">
    <source>
        <dbReference type="RuleBase" id="RU003616"/>
    </source>
</evidence>
<dbReference type="Pfam" id="PF00011">
    <property type="entry name" value="HSP20"/>
    <property type="match status" value="1"/>
</dbReference>